<dbReference type="AlphaFoldDB" id="A0A173Y0R8"/>
<evidence type="ECO:0000313" key="1">
    <source>
        <dbReference type="EMBL" id="CUN56846.1"/>
    </source>
</evidence>
<dbReference type="Proteomes" id="UP000095395">
    <property type="component" value="Unassembled WGS sequence"/>
</dbReference>
<dbReference type="GeneID" id="99749229"/>
<accession>A0A173Y0R8</accession>
<dbReference type="RefSeq" id="WP_015516268.1">
    <property type="nucleotide sequence ID" value="NZ_CYYR01000004.1"/>
</dbReference>
<sequence>MRIENGYLQQSMLCSKNNRNAVGNFSDTMNKAQECISNKISTRDSYVNSTDYSNFGIYTQNSISQDIELPIETERYKIEDATYVNGVPD</sequence>
<dbReference type="EMBL" id="CYYR01000004">
    <property type="protein sequence ID" value="CUN56846.1"/>
    <property type="molecule type" value="Genomic_DNA"/>
</dbReference>
<organism evidence="1 2">
    <name type="scientific">Roseburia inulinivorans</name>
    <dbReference type="NCBI Taxonomy" id="360807"/>
    <lineage>
        <taxon>Bacteria</taxon>
        <taxon>Bacillati</taxon>
        <taxon>Bacillota</taxon>
        <taxon>Clostridia</taxon>
        <taxon>Lachnospirales</taxon>
        <taxon>Lachnospiraceae</taxon>
        <taxon>Roseburia</taxon>
    </lineage>
</organism>
<protein>
    <submittedName>
        <fullName evidence="1">Uncharacterized protein</fullName>
    </submittedName>
</protein>
<name>A0A173Y0R8_9FIRM</name>
<evidence type="ECO:0000313" key="2">
    <source>
        <dbReference type="Proteomes" id="UP000095395"/>
    </source>
</evidence>
<reference evidence="1 2" key="1">
    <citation type="submission" date="2015-09" db="EMBL/GenBank/DDBJ databases">
        <authorList>
            <consortium name="Pathogen Informatics"/>
        </authorList>
    </citation>
    <scope>NUCLEOTIDE SEQUENCE [LARGE SCALE GENOMIC DNA]</scope>
    <source>
        <strain evidence="1 2">2789STDY5608835</strain>
    </source>
</reference>
<gene>
    <name evidence="1" type="ORF">ERS852392_00751</name>
</gene>
<proteinExistence type="predicted"/>